<sequence length="177" mass="21013">MENWVRSKKGKYHLYCLIWYPNYVPRYSLTLWLAALGRLSTTDRPHMQDITANRQCVLCDLEPESHKHIFFSCPYSATVWSNLTTQSQLHWPRLNWPNLLHWAGLKFKGRKGYTNLIAKHTLATTIYFIWTERNNRIFQHKFKQAGLLSNDIASQIRILLLNFQGQIPEIARIRWNV</sequence>
<proteinExistence type="predicted"/>
<evidence type="ECO:0000259" key="1">
    <source>
        <dbReference type="Pfam" id="PF13966"/>
    </source>
</evidence>
<dbReference type="Proteomes" id="UP001162972">
    <property type="component" value="Chromosome 16"/>
</dbReference>
<dbReference type="PANTHER" id="PTHR33116:SF84">
    <property type="entry name" value="RNA-DIRECTED DNA POLYMERASE"/>
    <property type="match status" value="1"/>
</dbReference>
<gene>
    <name evidence="2" type="ORF">OIU84_025064</name>
</gene>
<accession>A0AAD6KIM7</accession>
<protein>
    <recommendedName>
        <fullName evidence="1">Reverse transcriptase zinc-binding domain-containing protein</fullName>
    </recommendedName>
</protein>
<keyword evidence="3" id="KW-1185">Reference proteome</keyword>
<organism evidence="2 3">
    <name type="scientific">Salix udensis</name>
    <dbReference type="NCBI Taxonomy" id="889485"/>
    <lineage>
        <taxon>Eukaryota</taxon>
        <taxon>Viridiplantae</taxon>
        <taxon>Streptophyta</taxon>
        <taxon>Embryophyta</taxon>
        <taxon>Tracheophyta</taxon>
        <taxon>Spermatophyta</taxon>
        <taxon>Magnoliopsida</taxon>
        <taxon>eudicotyledons</taxon>
        <taxon>Gunneridae</taxon>
        <taxon>Pentapetalae</taxon>
        <taxon>rosids</taxon>
        <taxon>fabids</taxon>
        <taxon>Malpighiales</taxon>
        <taxon>Salicaceae</taxon>
        <taxon>Saliceae</taxon>
        <taxon>Salix</taxon>
    </lineage>
</organism>
<dbReference type="Pfam" id="PF13966">
    <property type="entry name" value="zf-RVT"/>
    <property type="match status" value="1"/>
</dbReference>
<reference evidence="2 3" key="1">
    <citation type="journal article" date="2023" name="Int. J. Mol. Sci.">
        <title>De Novo Assembly and Annotation of 11 Diverse Shrub Willow (Salix) Genomes Reveals Novel Gene Organization in Sex-Linked Regions.</title>
        <authorList>
            <person name="Hyden B."/>
            <person name="Feng K."/>
            <person name="Yates T.B."/>
            <person name="Jawdy S."/>
            <person name="Cereghino C."/>
            <person name="Smart L.B."/>
            <person name="Muchero W."/>
        </authorList>
    </citation>
    <scope>NUCLEOTIDE SEQUENCE [LARGE SCALE GENOMIC DNA]</scope>
    <source>
        <tissue evidence="2">Shoot tip</tissue>
    </source>
</reference>
<comment type="caution">
    <text evidence="2">The sequence shown here is derived from an EMBL/GenBank/DDBJ whole genome shotgun (WGS) entry which is preliminary data.</text>
</comment>
<feature type="domain" description="Reverse transcriptase zinc-binding" evidence="1">
    <location>
        <begin position="4"/>
        <end position="80"/>
    </location>
</feature>
<dbReference type="InterPro" id="IPR026960">
    <property type="entry name" value="RVT-Znf"/>
</dbReference>
<dbReference type="EMBL" id="JAPFFJ010000006">
    <property type="protein sequence ID" value="KAJ6424209.1"/>
    <property type="molecule type" value="Genomic_DNA"/>
</dbReference>
<evidence type="ECO:0000313" key="2">
    <source>
        <dbReference type="EMBL" id="KAJ6424209.1"/>
    </source>
</evidence>
<dbReference type="PANTHER" id="PTHR33116">
    <property type="entry name" value="REVERSE TRANSCRIPTASE ZINC-BINDING DOMAIN-CONTAINING PROTEIN-RELATED-RELATED"/>
    <property type="match status" value="1"/>
</dbReference>
<dbReference type="AlphaFoldDB" id="A0AAD6KIM7"/>
<name>A0AAD6KIM7_9ROSI</name>
<evidence type="ECO:0000313" key="3">
    <source>
        <dbReference type="Proteomes" id="UP001162972"/>
    </source>
</evidence>